<evidence type="ECO:0000256" key="9">
    <source>
        <dbReference type="ARBA" id="ARBA00023136"/>
    </source>
</evidence>
<dbReference type="KEGG" id="neu:NE1611"/>
<dbReference type="PhylomeDB" id="Q82U85"/>
<keyword evidence="4" id="KW-1003">Cell membrane</keyword>
<evidence type="ECO:0000313" key="13">
    <source>
        <dbReference type="EMBL" id="CAD85522.1"/>
    </source>
</evidence>
<dbReference type="PRINTS" id="PR00813">
    <property type="entry name" value="BCTERIALGSPG"/>
</dbReference>
<sequence>MLICTLPGSFPEKSKFKDHLNMKYASNIRPCMVYERGFTLLELLVVMVIIGLLAAYVGPKYFSQVGKSEVKMAQAQIDSLEKALHQYRLDVGTYPTTEQGLNALLTAPANEPRWQGPYLSKRLPADPWGRPYQYKYPGAQNDFDLFSFGKDGQPGGSGEDADITNW</sequence>
<evidence type="ECO:0000256" key="10">
    <source>
        <dbReference type="SAM" id="MobiDB-lite"/>
    </source>
</evidence>
<reference evidence="13 14" key="1">
    <citation type="journal article" date="2003" name="J. Bacteriol.">
        <title>Complete genome sequence of the ammonia-oxidizing bacterium and obligate chemolithoautotroph Nitrosomonas europaea.</title>
        <authorList>
            <person name="Chain P."/>
            <person name="Lamerdin J."/>
            <person name="Larimer F."/>
            <person name="Regala W."/>
            <person name="Land M."/>
            <person name="Hauser L."/>
            <person name="Hooper A."/>
            <person name="Klotz M."/>
            <person name="Norton J."/>
            <person name="Sayavedra-Soto L."/>
            <person name="Arciero D."/>
            <person name="Hommes N."/>
            <person name="Whittaker M."/>
            <person name="Arp D."/>
        </authorList>
    </citation>
    <scope>NUCLEOTIDE SEQUENCE [LARGE SCALE GENOMIC DNA]</scope>
    <source>
        <strain evidence="14">ATCC 19718 / CIP 103999 / KCTC 2705 / NBRC 14298</strain>
    </source>
</reference>
<keyword evidence="5" id="KW-0488">Methylation</keyword>
<keyword evidence="14" id="KW-1185">Reference proteome</keyword>
<dbReference type="Pfam" id="PF08334">
    <property type="entry name" value="T2SSG"/>
    <property type="match status" value="1"/>
</dbReference>
<evidence type="ECO:0000256" key="5">
    <source>
        <dbReference type="ARBA" id="ARBA00022481"/>
    </source>
</evidence>
<dbReference type="InterPro" id="IPR045584">
    <property type="entry name" value="Pilin-like"/>
</dbReference>
<dbReference type="Gene3D" id="3.30.700.10">
    <property type="entry name" value="Glycoprotein, Type 4 Pilin"/>
    <property type="match status" value="1"/>
</dbReference>
<evidence type="ECO:0000256" key="3">
    <source>
        <dbReference type="ARBA" id="ARBA00020042"/>
    </source>
</evidence>
<feature type="transmembrane region" description="Helical" evidence="11">
    <location>
        <begin position="38"/>
        <end position="58"/>
    </location>
</feature>
<evidence type="ECO:0000256" key="6">
    <source>
        <dbReference type="ARBA" id="ARBA00022519"/>
    </source>
</evidence>
<dbReference type="GO" id="GO:0015628">
    <property type="term" value="P:protein secretion by the type II secretion system"/>
    <property type="evidence" value="ECO:0007669"/>
    <property type="project" value="InterPro"/>
</dbReference>
<dbReference type="AlphaFoldDB" id="Q82U85"/>
<dbReference type="Pfam" id="PF07963">
    <property type="entry name" value="N_methyl"/>
    <property type="match status" value="1"/>
</dbReference>
<evidence type="ECO:0000256" key="4">
    <source>
        <dbReference type="ARBA" id="ARBA00022475"/>
    </source>
</evidence>
<keyword evidence="8 11" id="KW-1133">Transmembrane helix</keyword>
<dbReference type="GO" id="GO:0005886">
    <property type="term" value="C:plasma membrane"/>
    <property type="evidence" value="ECO:0007669"/>
    <property type="project" value="UniProtKB-SubCell"/>
</dbReference>
<keyword evidence="9 11" id="KW-0472">Membrane</keyword>
<keyword evidence="7 11" id="KW-0812">Transmembrane</keyword>
<accession>Q82U85</accession>
<dbReference type="InterPro" id="IPR012902">
    <property type="entry name" value="N_methyl_site"/>
</dbReference>
<dbReference type="InterPro" id="IPR000983">
    <property type="entry name" value="Bac_GSPG_pilin"/>
</dbReference>
<proteinExistence type="inferred from homology"/>
<dbReference type="HOGENOM" id="CLU_091705_2_2_4"/>
<organism evidence="13 14">
    <name type="scientific">Nitrosomonas europaea (strain ATCC 19718 / CIP 103999 / KCTC 2705 / NBRC 14298)</name>
    <dbReference type="NCBI Taxonomy" id="228410"/>
    <lineage>
        <taxon>Bacteria</taxon>
        <taxon>Pseudomonadati</taxon>
        <taxon>Pseudomonadota</taxon>
        <taxon>Betaproteobacteria</taxon>
        <taxon>Nitrosomonadales</taxon>
        <taxon>Nitrosomonadaceae</taxon>
        <taxon>Nitrosomonas</taxon>
    </lineage>
</organism>
<comment type="similarity">
    <text evidence="2">Belongs to the GSP G family.</text>
</comment>
<evidence type="ECO:0000256" key="2">
    <source>
        <dbReference type="ARBA" id="ARBA00009984"/>
    </source>
</evidence>
<name>Q82U85_NITEU</name>
<evidence type="ECO:0000256" key="1">
    <source>
        <dbReference type="ARBA" id="ARBA00004377"/>
    </source>
</evidence>
<dbReference type="PANTHER" id="PTHR30093">
    <property type="entry name" value="GENERAL SECRETION PATHWAY PROTEIN G"/>
    <property type="match status" value="1"/>
</dbReference>
<dbReference type="SUPFAM" id="SSF54523">
    <property type="entry name" value="Pili subunits"/>
    <property type="match status" value="1"/>
</dbReference>
<dbReference type="NCBIfam" id="TIGR01710">
    <property type="entry name" value="typeII_sec_gspG"/>
    <property type="match status" value="1"/>
</dbReference>
<dbReference type="Proteomes" id="UP000001416">
    <property type="component" value="Chromosome"/>
</dbReference>
<evidence type="ECO:0000256" key="7">
    <source>
        <dbReference type="ARBA" id="ARBA00022692"/>
    </source>
</evidence>
<evidence type="ECO:0000313" key="14">
    <source>
        <dbReference type="Proteomes" id="UP000001416"/>
    </source>
</evidence>
<evidence type="ECO:0000259" key="12">
    <source>
        <dbReference type="Pfam" id="PF08334"/>
    </source>
</evidence>
<dbReference type="InterPro" id="IPR010054">
    <property type="entry name" value="Type2_sec_GspG"/>
</dbReference>
<dbReference type="EMBL" id="AL954747">
    <property type="protein sequence ID" value="CAD85522.1"/>
    <property type="molecule type" value="Genomic_DNA"/>
</dbReference>
<dbReference type="NCBIfam" id="TIGR02532">
    <property type="entry name" value="IV_pilin_GFxxxE"/>
    <property type="match status" value="1"/>
</dbReference>
<dbReference type="eggNOG" id="COG2165">
    <property type="taxonomic scope" value="Bacteria"/>
</dbReference>
<evidence type="ECO:0000256" key="11">
    <source>
        <dbReference type="SAM" id="Phobius"/>
    </source>
</evidence>
<keyword evidence="6" id="KW-0997">Cell inner membrane</keyword>
<dbReference type="STRING" id="228410.NE1611"/>
<evidence type="ECO:0000256" key="8">
    <source>
        <dbReference type="ARBA" id="ARBA00022989"/>
    </source>
</evidence>
<gene>
    <name evidence="13" type="ordered locus">NE1611</name>
</gene>
<feature type="region of interest" description="Disordered" evidence="10">
    <location>
        <begin position="147"/>
        <end position="166"/>
    </location>
</feature>
<dbReference type="PANTHER" id="PTHR30093:SF44">
    <property type="entry name" value="TYPE II SECRETION SYSTEM CORE PROTEIN G"/>
    <property type="match status" value="1"/>
</dbReference>
<dbReference type="InterPro" id="IPR013545">
    <property type="entry name" value="T2SS_protein-GspG_C"/>
</dbReference>
<dbReference type="GO" id="GO:0015627">
    <property type="term" value="C:type II protein secretion system complex"/>
    <property type="evidence" value="ECO:0007669"/>
    <property type="project" value="InterPro"/>
</dbReference>
<protein>
    <recommendedName>
        <fullName evidence="3">Type II secretion system core protein G</fullName>
    </recommendedName>
</protein>
<feature type="domain" description="Type II secretion system protein GspG C-terminal" evidence="12">
    <location>
        <begin position="61"/>
        <end position="166"/>
    </location>
</feature>
<comment type="subcellular location">
    <subcellularLocation>
        <location evidence="1">Cell inner membrane</location>
        <topology evidence="1">Single-pass membrane protein</topology>
    </subcellularLocation>
</comment>